<dbReference type="Gene3D" id="1.25.40.10">
    <property type="entry name" value="Tetratricopeptide repeat domain"/>
    <property type="match status" value="1"/>
</dbReference>
<organism evidence="2">
    <name type="scientific">marine metagenome</name>
    <dbReference type="NCBI Taxonomy" id="408172"/>
    <lineage>
        <taxon>unclassified sequences</taxon>
        <taxon>metagenomes</taxon>
        <taxon>ecological metagenomes</taxon>
    </lineage>
</organism>
<evidence type="ECO:0008006" key="3">
    <source>
        <dbReference type="Google" id="ProtNLM"/>
    </source>
</evidence>
<evidence type="ECO:0000313" key="2">
    <source>
        <dbReference type="EMBL" id="SVD83628.1"/>
    </source>
</evidence>
<name>A0A382YM98_9ZZZZ</name>
<dbReference type="SUPFAM" id="SSF48452">
    <property type="entry name" value="TPR-like"/>
    <property type="match status" value="1"/>
</dbReference>
<dbReference type="AlphaFoldDB" id="A0A382YM98"/>
<protein>
    <recommendedName>
        <fullName evidence="3">MalT-like TPR region domain-containing protein</fullName>
    </recommendedName>
</protein>
<sequence>VSTAHPEAVPTSPQDDEKGPESAEAGSKETVNWEGDIHGSPNIDISQVIEGVAPEKYAEALAQIEILKEKLAIAETADKEDPTEKEILAAGEAMEAAEELEEMGVELDPWKYLDLADAAFLRGRTISAAGYNREALRLFRDSGDRDGEAASLNRLGNIAGLRGDLDEAEHLHNKSLAIKREIGDRGGEAHSLNNLGIIAGLRGDL</sequence>
<accession>A0A382YM98</accession>
<dbReference type="Pfam" id="PF13424">
    <property type="entry name" value="TPR_12"/>
    <property type="match status" value="1"/>
</dbReference>
<dbReference type="EMBL" id="UINC01176482">
    <property type="protein sequence ID" value="SVD83628.1"/>
    <property type="molecule type" value="Genomic_DNA"/>
</dbReference>
<feature type="non-terminal residue" evidence="2">
    <location>
        <position position="205"/>
    </location>
</feature>
<dbReference type="InterPro" id="IPR011990">
    <property type="entry name" value="TPR-like_helical_dom_sf"/>
</dbReference>
<reference evidence="2" key="1">
    <citation type="submission" date="2018-05" db="EMBL/GenBank/DDBJ databases">
        <authorList>
            <person name="Lanie J.A."/>
            <person name="Ng W.-L."/>
            <person name="Kazmierczak K.M."/>
            <person name="Andrzejewski T.M."/>
            <person name="Davidsen T.M."/>
            <person name="Wayne K.J."/>
            <person name="Tettelin H."/>
            <person name="Glass J.I."/>
            <person name="Rusch D."/>
            <person name="Podicherti R."/>
            <person name="Tsui H.-C.T."/>
            <person name="Winkler M.E."/>
        </authorList>
    </citation>
    <scope>NUCLEOTIDE SEQUENCE</scope>
</reference>
<gene>
    <name evidence="2" type="ORF">METZ01_LOCUS436482</name>
</gene>
<evidence type="ECO:0000256" key="1">
    <source>
        <dbReference type="SAM" id="MobiDB-lite"/>
    </source>
</evidence>
<feature type="region of interest" description="Disordered" evidence="1">
    <location>
        <begin position="1"/>
        <end position="39"/>
    </location>
</feature>
<proteinExistence type="predicted"/>
<feature type="non-terminal residue" evidence="2">
    <location>
        <position position="1"/>
    </location>
</feature>